<protein>
    <submittedName>
        <fullName evidence="2">Uncharacterized protein</fullName>
    </submittedName>
</protein>
<accession>A0A839NGN0</accession>
<name>A0A839NGN0_9MICO</name>
<proteinExistence type="predicted"/>
<keyword evidence="3" id="KW-1185">Reference proteome</keyword>
<dbReference type="EMBL" id="JACHVQ010000003">
    <property type="protein sequence ID" value="MBB2893821.1"/>
    <property type="molecule type" value="Genomic_DNA"/>
</dbReference>
<evidence type="ECO:0000313" key="2">
    <source>
        <dbReference type="EMBL" id="MBB2893821.1"/>
    </source>
</evidence>
<dbReference type="RefSeq" id="WP_183322249.1">
    <property type="nucleotide sequence ID" value="NZ_JACHVQ010000003.1"/>
</dbReference>
<evidence type="ECO:0000256" key="1">
    <source>
        <dbReference type="SAM" id="MobiDB-lite"/>
    </source>
</evidence>
<dbReference type="Proteomes" id="UP000559182">
    <property type="component" value="Unassembled WGS sequence"/>
</dbReference>
<gene>
    <name evidence="2" type="ORF">FHU39_003852</name>
</gene>
<organism evidence="2 3">
    <name type="scientific">Flexivirga oryzae</name>
    <dbReference type="NCBI Taxonomy" id="1794944"/>
    <lineage>
        <taxon>Bacteria</taxon>
        <taxon>Bacillati</taxon>
        <taxon>Actinomycetota</taxon>
        <taxon>Actinomycetes</taxon>
        <taxon>Micrococcales</taxon>
        <taxon>Dermacoccaceae</taxon>
        <taxon>Flexivirga</taxon>
    </lineage>
</organism>
<sequence>MPGHNEVESQHEGDMLLPDGALLLHIGPSKTGSTAIQIAFDQVRDQLGQYGVAYSTTFRRVLKPGWAVIGWAPPGHPVPDIGYWSRYCERVANMGGLRVCASTEDFGQVQNADVARTIVRGLGGDRVHIVSAARAYHRLLPSYWQEMVRTNFDTRTYEEWLHDVLDAAPADGHGWAFTGSHNVTRTVPAWLSAVAPERYTLVVLGDEDRTLLPDVFEEMLGLPSGMLRVGTGANSSLSFNAVEVLRRLNEIRGQKDWRLDYYEQLTRQGYVRGALDAPRSSLDRAIPELPEWSIEPLARLSAARVEEVKDLGVRVVGNVDDLLLPPVSAADPEDLSPEQISVEAVTSALSKMMDVALTKKLVSRTGPTGGRGKAQSQPKPPTLADWTGEELIRELERRVKSRIGREAGRYSRRLRRR</sequence>
<evidence type="ECO:0000313" key="3">
    <source>
        <dbReference type="Proteomes" id="UP000559182"/>
    </source>
</evidence>
<dbReference type="AlphaFoldDB" id="A0A839NGN0"/>
<comment type="caution">
    <text evidence="2">The sequence shown here is derived from an EMBL/GenBank/DDBJ whole genome shotgun (WGS) entry which is preliminary data.</text>
</comment>
<reference evidence="2 3" key="1">
    <citation type="submission" date="2020-08" db="EMBL/GenBank/DDBJ databases">
        <title>Sequencing the genomes of 1000 actinobacteria strains.</title>
        <authorList>
            <person name="Klenk H.-P."/>
        </authorList>
    </citation>
    <scope>NUCLEOTIDE SEQUENCE [LARGE SCALE GENOMIC DNA]</scope>
    <source>
        <strain evidence="2 3">DSM 105369</strain>
    </source>
</reference>
<feature type="region of interest" description="Disordered" evidence="1">
    <location>
        <begin position="362"/>
        <end position="388"/>
    </location>
</feature>